<dbReference type="STRING" id="596327.PORUE0001_0965"/>
<dbReference type="RefSeq" id="WP_007365045.1">
    <property type="nucleotide sequence ID" value="NZ_ACLR01000118.1"/>
</dbReference>
<evidence type="ECO:0008006" key="4">
    <source>
        <dbReference type="Google" id="ProtNLM"/>
    </source>
</evidence>
<gene>
    <name evidence="2" type="ORF">PORUE0001_0965</name>
</gene>
<dbReference type="OrthoDB" id="1027344at2"/>
<dbReference type="Proteomes" id="UP000003303">
    <property type="component" value="Unassembled WGS sequence"/>
</dbReference>
<keyword evidence="1" id="KW-0472">Membrane</keyword>
<evidence type="ECO:0000256" key="1">
    <source>
        <dbReference type="SAM" id="Phobius"/>
    </source>
</evidence>
<keyword evidence="3" id="KW-1185">Reference proteome</keyword>
<organism evidence="2 3">
    <name type="scientific">Porphyromonas uenonis 60-3</name>
    <dbReference type="NCBI Taxonomy" id="596327"/>
    <lineage>
        <taxon>Bacteria</taxon>
        <taxon>Pseudomonadati</taxon>
        <taxon>Bacteroidota</taxon>
        <taxon>Bacteroidia</taxon>
        <taxon>Bacteroidales</taxon>
        <taxon>Porphyromonadaceae</taxon>
        <taxon>Porphyromonas</taxon>
    </lineage>
</organism>
<reference evidence="2 3" key="1">
    <citation type="submission" date="2009-04" db="EMBL/GenBank/DDBJ databases">
        <authorList>
            <person name="Sebastian Y."/>
            <person name="Madupu R."/>
            <person name="Durkin A.S."/>
            <person name="Torralba M."/>
            <person name="Methe B."/>
            <person name="Sutton G.G."/>
            <person name="Strausberg R.L."/>
            <person name="Nelson K.E."/>
        </authorList>
    </citation>
    <scope>NUCLEOTIDE SEQUENCE [LARGE SCALE GENOMIC DNA]</scope>
    <source>
        <strain evidence="2 3">60-3</strain>
    </source>
</reference>
<dbReference type="EMBL" id="ACLR01000118">
    <property type="protein sequence ID" value="EEK17074.1"/>
    <property type="molecule type" value="Genomic_DNA"/>
</dbReference>
<evidence type="ECO:0000313" key="3">
    <source>
        <dbReference type="Proteomes" id="UP000003303"/>
    </source>
</evidence>
<dbReference type="AlphaFoldDB" id="C2MAV4"/>
<keyword evidence="1" id="KW-1133">Transmembrane helix</keyword>
<protein>
    <recommendedName>
        <fullName evidence="4">Peptidase M56 domain-containing protein</fullName>
    </recommendedName>
</protein>
<proteinExistence type="predicted"/>
<evidence type="ECO:0000313" key="2">
    <source>
        <dbReference type="EMBL" id="EEK17074.1"/>
    </source>
</evidence>
<feature type="transmembrane region" description="Helical" evidence="1">
    <location>
        <begin position="55"/>
        <end position="76"/>
    </location>
</feature>
<name>C2MAV4_9PORP</name>
<sequence length="117" mass="14575">MRVVRSRWIPFRGFSAINLFGVIFVRKDLPEEYLTNTHWLETIVRHERIHTRQMLELLVLPFYLLYIMEWLVRLAICRNADRAYRSISFEQEAYDHQDDPTYGQRRRPYAFLRYWWF</sequence>
<dbReference type="eggNOG" id="ENOG5032RMQ">
    <property type="taxonomic scope" value="Bacteria"/>
</dbReference>
<keyword evidence="1" id="KW-0812">Transmembrane</keyword>
<accession>C2MAV4</accession>
<comment type="caution">
    <text evidence="2">The sequence shown here is derived from an EMBL/GenBank/DDBJ whole genome shotgun (WGS) entry which is preliminary data.</text>
</comment>